<evidence type="ECO:0000259" key="9">
    <source>
        <dbReference type="Pfam" id="PF00347"/>
    </source>
</evidence>
<dbReference type="InterPro" id="IPR020040">
    <property type="entry name" value="Ribosomal_uL6_a/b-dom"/>
</dbReference>
<dbReference type="PIRSF" id="PIRSF002162">
    <property type="entry name" value="Ribosomal_L6"/>
    <property type="match status" value="1"/>
</dbReference>
<dbReference type="RefSeq" id="WP_015325943.1">
    <property type="nucleotide sequence ID" value="NC_019978.1"/>
</dbReference>
<dbReference type="KEGG" id="hhl:Halha_0204"/>
<dbReference type="HAMAP" id="MF_01365_B">
    <property type="entry name" value="Ribosomal_uL6_B"/>
    <property type="match status" value="1"/>
</dbReference>
<evidence type="ECO:0000313" key="10">
    <source>
        <dbReference type="EMBL" id="AGB40216.1"/>
    </source>
</evidence>
<comment type="similarity">
    <text evidence="1 6 7">Belongs to the universal ribosomal protein uL6 family.</text>
</comment>
<evidence type="ECO:0000256" key="6">
    <source>
        <dbReference type="HAMAP-Rule" id="MF_01365"/>
    </source>
</evidence>
<feature type="domain" description="Large ribosomal subunit protein uL6 alpha-beta" evidence="9">
    <location>
        <begin position="90"/>
        <end position="162"/>
    </location>
</feature>
<dbReference type="PATRIC" id="fig|748449.3.peg.182"/>
<comment type="function">
    <text evidence="6 8">This protein binds to the 23S rRNA, and is important in its secondary structure. It is located near the subunit interface in the base of the L7/L12 stalk, and near the tRNA binding site of the peptidyltransferase center.</text>
</comment>
<dbReference type="SUPFAM" id="SSF56053">
    <property type="entry name" value="Ribosomal protein L6"/>
    <property type="match status" value="2"/>
</dbReference>
<accession>L0K5C4</accession>
<feature type="domain" description="Large ribosomal subunit protein uL6 alpha-beta" evidence="9">
    <location>
        <begin position="11"/>
        <end position="81"/>
    </location>
</feature>
<proteinExistence type="inferred from homology"/>
<evidence type="ECO:0000313" key="11">
    <source>
        <dbReference type="Proteomes" id="UP000010880"/>
    </source>
</evidence>
<dbReference type="PANTHER" id="PTHR11655">
    <property type="entry name" value="60S/50S RIBOSOMAL PROTEIN L6/L9"/>
    <property type="match status" value="1"/>
</dbReference>
<dbReference type="OrthoDB" id="9805007at2"/>
<evidence type="ECO:0000256" key="5">
    <source>
        <dbReference type="ARBA" id="ARBA00023274"/>
    </source>
</evidence>
<dbReference type="FunFam" id="3.90.930.12:FF:000002">
    <property type="entry name" value="50S ribosomal protein L6"/>
    <property type="match status" value="1"/>
</dbReference>
<evidence type="ECO:0000256" key="2">
    <source>
        <dbReference type="ARBA" id="ARBA00022730"/>
    </source>
</evidence>
<gene>
    <name evidence="6" type="primary">rplF</name>
    <name evidence="10" type="ordered locus">Halha_0204</name>
</gene>
<keyword evidence="5 6" id="KW-0687">Ribonucleoprotein</keyword>
<dbReference type="AlphaFoldDB" id="L0K5C4"/>
<dbReference type="GO" id="GO:0002181">
    <property type="term" value="P:cytoplasmic translation"/>
    <property type="evidence" value="ECO:0007669"/>
    <property type="project" value="TreeGrafter"/>
</dbReference>
<dbReference type="Pfam" id="PF00347">
    <property type="entry name" value="Ribosomal_L6"/>
    <property type="match status" value="2"/>
</dbReference>
<keyword evidence="2 6" id="KW-0699">rRNA-binding</keyword>
<evidence type="ECO:0000256" key="3">
    <source>
        <dbReference type="ARBA" id="ARBA00022884"/>
    </source>
</evidence>
<organism evidence="10 11">
    <name type="scientific">Halobacteroides halobius (strain ATCC 35273 / DSM 5150 / MD-1)</name>
    <dbReference type="NCBI Taxonomy" id="748449"/>
    <lineage>
        <taxon>Bacteria</taxon>
        <taxon>Bacillati</taxon>
        <taxon>Bacillota</taxon>
        <taxon>Clostridia</taxon>
        <taxon>Halanaerobiales</taxon>
        <taxon>Halobacteroidaceae</taxon>
        <taxon>Halobacteroides</taxon>
    </lineage>
</organism>
<dbReference type="GO" id="GO:0003735">
    <property type="term" value="F:structural constituent of ribosome"/>
    <property type="evidence" value="ECO:0007669"/>
    <property type="project" value="UniProtKB-UniRule"/>
</dbReference>
<protein>
    <recommendedName>
        <fullName evidence="6">Large ribosomal subunit protein uL6</fullName>
    </recommendedName>
</protein>
<dbReference type="PANTHER" id="PTHR11655:SF14">
    <property type="entry name" value="LARGE RIBOSOMAL SUBUNIT PROTEIN UL6M"/>
    <property type="match status" value="1"/>
</dbReference>
<evidence type="ECO:0000256" key="8">
    <source>
        <dbReference type="RuleBase" id="RU003870"/>
    </source>
</evidence>
<sequence length="175" mass="19264">MSRVGHLPVEIPEKVEVSLDGSIITVKGPKGELTEEFSPRLNIEIDDELVISRISDSNQDKALHGLTRSSIINMIEGVTEGYQKKLELNGVGYRALKKGSKLELQVGYSHPVVIEPEEGISFEVDGSEITVKGIDKQLVGQVAANIRAVRKPEPYNGKGIKYADERIRRKEGKTA</sequence>
<dbReference type="STRING" id="748449.Halha_0204"/>
<keyword evidence="4 6" id="KW-0689">Ribosomal protein</keyword>
<comment type="subunit">
    <text evidence="6">Part of the 50S ribosomal subunit.</text>
</comment>
<dbReference type="GO" id="GO:0019843">
    <property type="term" value="F:rRNA binding"/>
    <property type="evidence" value="ECO:0007669"/>
    <property type="project" value="UniProtKB-UniRule"/>
</dbReference>
<dbReference type="InterPro" id="IPR000702">
    <property type="entry name" value="Ribosomal_uL6-like"/>
</dbReference>
<dbReference type="Gene3D" id="3.90.930.12">
    <property type="entry name" value="Ribosomal protein L6, alpha-beta domain"/>
    <property type="match status" value="2"/>
</dbReference>
<dbReference type="HOGENOM" id="CLU_065464_1_2_9"/>
<dbReference type="FunFam" id="3.90.930.12:FF:000001">
    <property type="entry name" value="50S ribosomal protein L6"/>
    <property type="match status" value="1"/>
</dbReference>
<name>L0K5C4_HALHC</name>
<evidence type="ECO:0000256" key="1">
    <source>
        <dbReference type="ARBA" id="ARBA00009356"/>
    </source>
</evidence>
<dbReference type="GO" id="GO:0022625">
    <property type="term" value="C:cytosolic large ribosomal subunit"/>
    <property type="evidence" value="ECO:0007669"/>
    <property type="project" value="UniProtKB-UniRule"/>
</dbReference>
<evidence type="ECO:0000256" key="7">
    <source>
        <dbReference type="RuleBase" id="RU003869"/>
    </source>
</evidence>
<reference evidence="11" key="1">
    <citation type="submission" date="2012-02" db="EMBL/GenBank/DDBJ databases">
        <title>The complete genome of Halobacteroides halobius DSM 5150.</title>
        <authorList>
            <person name="Lucas S."/>
            <person name="Copeland A."/>
            <person name="Lapidus A."/>
            <person name="Glavina del Rio T."/>
            <person name="Dalin E."/>
            <person name="Tice H."/>
            <person name="Bruce D."/>
            <person name="Goodwin L."/>
            <person name="Pitluck S."/>
            <person name="Peters L."/>
            <person name="Mikhailova N."/>
            <person name="Gu W."/>
            <person name="Kyrpides N."/>
            <person name="Mavromatis K."/>
            <person name="Ivanova N."/>
            <person name="Brettin T."/>
            <person name="Detter J.C."/>
            <person name="Han C."/>
            <person name="Larimer F."/>
            <person name="Land M."/>
            <person name="Hauser L."/>
            <person name="Markowitz V."/>
            <person name="Cheng J.-F."/>
            <person name="Hugenholtz P."/>
            <person name="Woyke T."/>
            <person name="Wu D."/>
            <person name="Tindall B."/>
            <person name="Pomrenke H."/>
            <person name="Brambilla E."/>
            <person name="Klenk H.-P."/>
            <person name="Eisen J.A."/>
        </authorList>
    </citation>
    <scope>NUCLEOTIDE SEQUENCE [LARGE SCALE GENOMIC DNA]</scope>
    <source>
        <strain evidence="11">ATCC 35273 / DSM 5150 / MD-1</strain>
    </source>
</reference>
<evidence type="ECO:0000256" key="4">
    <source>
        <dbReference type="ARBA" id="ARBA00022980"/>
    </source>
</evidence>
<dbReference type="PRINTS" id="PR00059">
    <property type="entry name" value="RIBOSOMALL6"/>
</dbReference>
<dbReference type="NCBIfam" id="TIGR03654">
    <property type="entry name" value="L6_bact"/>
    <property type="match status" value="1"/>
</dbReference>
<dbReference type="EMBL" id="CP003359">
    <property type="protein sequence ID" value="AGB40216.1"/>
    <property type="molecule type" value="Genomic_DNA"/>
</dbReference>
<dbReference type="eggNOG" id="COG0097">
    <property type="taxonomic scope" value="Bacteria"/>
</dbReference>
<keyword evidence="11" id="KW-1185">Reference proteome</keyword>
<keyword evidence="3 6" id="KW-0694">RNA-binding</keyword>
<dbReference type="InterPro" id="IPR036789">
    <property type="entry name" value="Ribosomal_uL6-like_a/b-dom_sf"/>
</dbReference>
<dbReference type="InterPro" id="IPR019906">
    <property type="entry name" value="Ribosomal_uL6_bac-type"/>
</dbReference>
<dbReference type="Proteomes" id="UP000010880">
    <property type="component" value="Chromosome"/>
</dbReference>